<proteinExistence type="predicted"/>
<organism evidence="1">
    <name type="scientific">marine sediment metagenome</name>
    <dbReference type="NCBI Taxonomy" id="412755"/>
    <lineage>
        <taxon>unclassified sequences</taxon>
        <taxon>metagenomes</taxon>
        <taxon>ecological metagenomes</taxon>
    </lineage>
</organism>
<sequence length="143" mass="16596">MIKYLQDLWIILKEGGILIFSKSREVITHDQYLGGLVSAFFHFSEIALEESLIQFTTNKLQYKIITKRNILFVGGFKRSAKGKKSLRKLILIAEKFVELYPKKIIDQWDHNLNAFIGFNEILKPKSEIMGGYIESMWNHGSRA</sequence>
<comment type="caution">
    <text evidence="1">The sequence shown here is derived from an EMBL/GenBank/DDBJ whole genome shotgun (WGS) entry which is preliminary data.</text>
</comment>
<evidence type="ECO:0000313" key="1">
    <source>
        <dbReference type="EMBL" id="KKM63068.1"/>
    </source>
</evidence>
<reference evidence="1" key="1">
    <citation type="journal article" date="2015" name="Nature">
        <title>Complex archaea that bridge the gap between prokaryotes and eukaryotes.</title>
        <authorList>
            <person name="Spang A."/>
            <person name="Saw J.H."/>
            <person name="Jorgensen S.L."/>
            <person name="Zaremba-Niedzwiedzka K."/>
            <person name="Martijn J."/>
            <person name="Lind A.E."/>
            <person name="van Eijk R."/>
            <person name="Schleper C."/>
            <person name="Guy L."/>
            <person name="Ettema T.J."/>
        </authorList>
    </citation>
    <scope>NUCLEOTIDE SEQUENCE</scope>
</reference>
<accession>A0A0F9J0F5</accession>
<name>A0A0F9J0F5_9ZZZZ</name>
<dbReference type="AlphaFoldDB" id="A0A0F9J0F5"/>
<dbReference type="EMBL" id="LAZR01011166">
    <property type="protein sequence ID" value="KKM63068.1"/>
    <property type="molecule type" value="Genomic_DNA"/>
</dbReference>
<gene>
    <name evidence="1" type="ORF">LCGC14_1515290</name>
</gene>
<protein>
    <submittedName>
        <fullName evidence="1">Uncharacterized protein</fullName>
    </submittedName>
</protein>